<accession>A0A5N0EDQ6</accession>
<name>A0A5N0EDQ6_9NOCA</name>
<reference evidence="2 3" key="1">
    <citation type="submission" date="2019-09" db="EMBL/GenBank/DDBJ databases">
        <authorList>
            <person name="Wang X."/>
        </authorList>
    </citation>
    <scope>NUCLEOTIDE SEQUENCE [LARGE SCALE GENOMIC DNA]</scope>
    <source>
        <strain evidence="2 3">CICC 11023</strain>
    </source>
</reference>
<dbReference type="AlphaFoldDB" id="A0A5N0EDQ6"/>
<feature type="region of interest" description="Disordered" evidence="1">
    <location>
        <begin position="39"/>
        <end position="67"/>
    </location>
</feature>
<dbReference type="Pfam" id="PF12079">
    <property type="entry name" value="DUF3558"/>
    <property type="match status" value="1"/>
</dbReference>
<protein>
    <submittedName>
        <fullName evidence="2">DUF3558 domain-containing protein</fullName>
    </submittedName>
</protein>
<dbReference type="InterPro" id="IPR024520">
    <property type="entry name" value="DUF3558"/>
</dbReference>
<keyword evidence="3" id="KW-1185">Reference proteome</keyword>
<feature type="compositionally biased region" description="Low complexity" evidence="1">
    <location>
        <begin position="39"/>
        <end position="58"/>
    </location>
</feature>
<proteinExistence type="predicted"/>
<comment type="caution">
    <text evidence="2">The sequence shown here is derived from an EMBL/GenBank/DDBJ whole genome shotgun (WGS) entry which is preliminary data.</text>
</comment>
<dbReference type="EMBL" id="VXLC01000006">
    <property type="protein sequence ID" value="KAA8887548.1"/>
    <property type="molecule type" value="Genomic_DNA"/>
</dbReference>
<gene>
    <name evidence="2" type="ORF">F3087_17915</name>
</gene>
<evidence type="ECO:0000256" key="1">
    <source>
        <dbReference type="SAM" id="MobiDB-lite"/>
    </source>
</evidence>
<organism evidence="2 3">
    <name type="scientific">Nocardia colli</name>
    <dbReference type="NCBI Taxonomy" id="2545717"/>
    <lineage>
        <taxon>Bacteria</taxon>
        <taxon>Bacillati</taxon>
        <taxon>Actinomycetota</taxon>
        <taxon>Actinomycetes</taxon>
        <taxon>Mycobacteriales</taxon>
        <taxon>Nocardiaceae</taxon>
        <taxon>Nocardia</taxon>
    </lineage>
</organism>
<dbReference type="Proteomes" id="UP000323876">
    <property type="component" value="Unassembled WGS sequence"/>
</dbReference>
<sequence length="212" mass="22520">MDFGHRRLGERMTSRGSKLRGIALVVGVGLVLAGCEKTTDGAPTGTGASSASSSAKPSGSKDPDAAIWDPCTALPDDALRADELNPDTRTKDIARFDPTGWKVCAWRSTAKWYDLGIYSGEPTLQQVRQRQDLESVVPLTVGGHPALRFLFADDAEKRLDCGVAVEVPQGKAAGTVAFLVTTRYSIGKLGDPCDQATRHANDFAKYLPGGGN</sequence>
<evidence type="ECO:0000313" key="2">
    <source>
        <dbReference type="EMBL" id="KAA8887548.1"/>
    </source>
</evidence>
<dbReference type="PROSITE" id="PS51257">
    <property type="entry name" value="PROKAR_LIPOPROTEIN"/>
    <property type="match status" value="1"/>
</dbReference>
<evidence type="ECO:0000313" key="3">
    <source>
        <dbReference type="Proteomes" id="UP000323876"/>
    </source>
</evidence>
<dbReference type="OrthoDB" id="4547789at2"/>